<dbReference type="InterPro" id="IPR003595">
    <property type="entry name" value="Tyr_Pase_cat"/>
</dbReference>
<protein>
    <submittedName>
        <fullName evidence="4">OLC1v1015793C2</fullName>
    </submittedName>
</protein>
<gene>
    <name evidence="4" type="ORF">OLC1_LOCUS21577</name>
</gene>
<dbReference type="PROSITE" id="PS50056">
    <property type="entry name" value="TYR_PHOSPHATASE_2"/>
    <property type="match status" value="1"/>
</dbReference>
<dbReference type="InterPro" id="IPR050348">
    <property type="entry name" value="Protein-Tyr_Phosphatase"/>
</dbReference>
<evidence type="ECO:0000259" key="2">
    <source>
        <dbReference type="PROSITE" id="PS50055"/>
    </source>
</evidence>
<evidence type="ECO:0000313" key="5">
    <source>
        <dbReference type="Proteomes" id="UP001161247"/>
    </source>
</evidence>
<feature type="domain" description="Tyrosine specific protein phosphatases" evidence="3">
    <location>
        <begin position="280"/>
        <end position="355"/>
    </location>
</feature>
<reference evidence="4" key="1">
    <citation type="submission" date="2023-03" db="EMBL/GenBank/DDBJ databases">
        <authorList>
            <person name="Julca I."/>
        </authorList>
    </citation>
    <scope>NUCLEOTIDE SEQUENCE</scope>
</reference>
<evidence type="ECO:0000259" key="3">
    <source>
        <dbReference type="PROSITE" id="PS50056"/>
    </source>
</evidence>
<dbReference type="Pfam" id="PF00102">
    <property type="entry name" value="Y_phosphatase"/>
    <property type="match status" value="1"/>
</dbReference>
<accession>A0AAV1E687</accession>
<dbReference type="AlphaFoldDB" id="A0AAV1E687"/>
<dbReference type="GO" id="GO:0004725">
    <property type="term" value="F:protein tyrosine phosphatase activity"/>
    <property type="evidence" value="ECO:0007669"/>
    <property type="project" value="InterPro"/>
</dbReference>
<feature type="region of interest" description="Disordered" evidence="1">
    <location>
        <begin position="19"/>
        <end position="39"/>
    </location>
</feature>
<dbReference type="SMART" id="SM00194">
    <property type="entry name" value="PTPc"/>
    <property type="match status" value="1"/>
</dbReference>
<dbReference type="EMBL" id="OX459125">
    <property type="protein sequence ID" value="CAI9114961.1"/>
    <property type="molecule type" value="Genomic_DNA"/>
</dbReference>
<dbReference type="InterPro" id="IPR029021">
    <property type="entry name" value="Prot-tyrosine_phosphatase-like"/>
</dbReference>
<dbReference type="SUPFAM" id="SSF52799">
    <property type="entry name" value="(Phosphotyrosine protein) phosphatases II"/>
    <property type="match status" value="1"/>
</dbReference>
<dbReference type="PRINTS" id="PR00700">
    <property type="entry name" value="PRTYPHPHTASE"/>
</dbReference>
<dbReference type="SMART" id="SM00404">
    <property type="entry name" value="PTPc_motif"/>
    <property type="match status" value="1"/>
</dbReference>
<name>A0AAV1E687_OLDCO</name>
<proteinExistence type="predicted"/>
<dbReference type="PROSITE" id="PS50055">
    <property type="entry name" value="TYR_PHOSPHATASE_PTP"/>
    <property type="match status" value="1"/>
</dbReference>
<keyword evidence="5" id="KW-1185">Reference proteome</keyword>
<dbReference type="InterPro" id="IPR000242">
    <property type="entry name" value="PTP_cat"/>
</dbReference>
<dbReference type="Gene3D" id="3.90.190.10">
    <property type="entry name" value="Protein tyrosine phosphatase superfamily"/>
    <property type="match status" value="1"/>
</dbReference>
<evidence type="ECO:0000256" key="1">
    <source>
        <dbReference type="SAM" id="MobiDB-lite"/>
    </source>
</evidence>
<dbReference type="PANTHER" id="PTHR19134">
    <property type="entry name" value="RECEPTOR-TYPE TYROSINE-PROTEIN PHOSPHATASE"/>
    <property type="match status" value="1"/>
</dbReference>
<evidence type="ECO:0000313" key="4">
    <source>
        <dbReference type="EMBL" id="CAI9114961.1"/>
    </source>
</evidence>
<dbReference type="Proteomes" id="UP001161247">
    <property type="component" value="Chromosome 8"/>
</dbReference>
<dbReference type="InterPro" id="IPR000387">
    <property type="entry name" value="Tyr_Pase_dom"/>
</dbReference>
<organism evidence="4 5">
    <name type="scientific">Oldenlandia corymbosa var. corymbosa</name>
    <dbReference type="NCBI Taxonomy" id="529605"/>
    <lineage>
        <taxon>Eukaryota</taxon>
        <taxon>Viridiplantae</taxon>
        <taxon>Streptophyta</taxon>
        <taxon>Embryophyta</taxon>
        <taxon>Tracheophyta</taxon>
        <taxon>Spermatophyta</taxon>
        <taxon>Magnoliopsida</taxon>
        <taxon>eudicotyledons</taxon>
        <taxon>Gunneridae</taxon>
        <taxon>Pentapetalae</taxon>
        <taxon>asterids</taxon>
        <taxon>lamiids</taxon>
        <taxon>Gentianales</taxon>
        <taxon>Rubiaceae</taxon>
        <taxon>Rubioideae</taxon>
        <taxon>Spermacoceae</taxon>
        <taxon>Hedyotis-Oldenlandia complex</taxon>
        <taxon>Oldenlandia</taxon>
    </lineage>
</organism>
<sequence length="377" mass="42584">MISGSTATGAPAVSVAARVTTSSTSVGPNRATAGYATSSPPPATLPFSRDLVPNRPALSPDQLRYCSEALEFFKAKFKNPETIKSIINSEFDDFLEKNHSRVDVVLKSPDVNKKCSVAFNPLNYETNNRYTNVLPFDFNRVILDPKIGYRPAEAGYINASFIKMNHASTSQFIATQGPKECTFQDFWAMILQYRCKVIIMLTKLKDDKGGDLCSEYFPVDEWSKEFGSIIVKTKWKTSNETGLTWRYFEVNYKESKEPPLDVLHIQYLDWPDKEVPENNLPVLEILKIMYHVPTDIGPVVVHCSAGIGRAGTYCTIHNTIQRILLGDKSALKVLDTVTFYRCQRMGMVQNKEQYEFCYKAIMDELENLKSEGKSKRS</sequence>
<feature type="domain" description="Tyrosine-protein phosphatase" evidence="2">
    <location>
        <begin position="128"/>
        <end position="364"/>
    </location>
</feature>
<dbReference type="PANTHER" id="PTHR19134:SF449">
    <property type="entry name" value="TYROSINE-PROTEIN PHOSPHATASE 1"/>
    <property type="match status" value="1"/>
</dbReference>